<dbReference type="SUPFAM" id="SSF52218">
    <property type="entry name" value="Flavoproteins"/>
    <property type="match status" value="1"/>
</dbReference>
<dbReference type="EMBL" id="LGEM01000020">
    <property type="protein sequence ID" value="KUP97855.1"/>
    <property type="molecule type" value="Genomic_DNA"/>
</dbReference>
<evidence type="ECO:0000313" key="2">
    <source>
        <dbReference type="EMBL" id="KUP97855.1"/>
    </source>
</evidence>
<evidence type="ECO:0000259" key="1">
    <source>
        <dbReference type="Pfam" id="PF03358"/>
    </source>
</evidence>
<dbReference type="STRING" id="665004.AC529_04615"/>
<name>A0A147KKK0_THECS</name>
<sequence length="190" mass="19847">MLVVGIGGTVSPASSSDRALRTALEEAARLGAETRMFSGDCLKRLPMYDPTTTVRSPWARELVEALRECSGVVLSSAAYHGSVPGMLKNALDYAEDLAGDDRTYLSGRPVGCIAVARGWQAGVQTLSTLRTIVHALRGWPTPYGCVVNTADSAAGCGVAAAREGLCTVAGEVVYAARVFSHRERSGTAAG</sequence>
<dbReference type="Gene3D" id="3.40.50.360">
    <property type="match status" value="1"/>
</dbReference>
<comment type="caution">
    <text evidence="2">The sequence shown here is derived from an EMBL/GenBank/DDBJ whole genome shotgun (WGS) entry which is preliminary data.</text>
</comment>
<dbReference type="RefSeq" id="WP_068755911.1">
    <property type="nucleotide sequence ID" value="NZ_KQ950181.1"/>
</dbReference>
<feature type="domain" description="NADPH-dependent FMN reductase-like" evidence="1">
    <location>
        <begin position="1"/>
        <end position="146"/>
    </location>
</feature>
<evidence type="ECO:0000313" key="3">
    <source>
        <dbReference type="Proteomes" id="UP000074382"/>
    </source>
</evidence>
<dbReference type="Proteomes" id="UP000074382">
    <property type="component" value="Unassembled WGS sequence"/>
</dbReference>
<dbReference type="Pfam" id="PF03358">
    <property type="entry name" value="FMN_red"/>
    <property type="match status" value="1"/>
</dbReference>
<dbReference type="GO" id="GO:0005829">
    <property type="term" value="C:cytosol"/>
    <property type="evidence" value="ECO:0007669"/>
    <property type="project" value="TreeGrafter"/>
</dbReference>
<dbReference type="InterPro" id="IPR050712">
    <property type="entry name" value="NAD(P)H-dep_reductase"/>
</dbReference>
<dbReference type="InterPro" id="IPR029039">
    <property type="entry name" value="Flavoprotein-like_sf"/>
</dbReference>
<accession>A0A147KKK0</accession>
<organism evidence="2 3">
    <name type="scientific">Thermobifida cellulosilytica TB100</name>
    <dbReference type="NCBI Taxonomy" id="665004"/>
    <lineage>
        <taxon>Bacteria</taxon>
        <taxon>Bacillati</taxon>
        <taxon>Actinomycetota</taxon>
        <taxon>Actinomycetes</taxon>
        <taxon>Streptosporangiales</taxon>
        <taxon>Nocardiopsidaceae</taxon>
        <taxon>Thermobifida</taxon>
    </lineage>
</organism>
<dbReference type="PATRIC" id="fig|665004.4.peg.1689"/>
<protein>
    <recommendedName>
        <fullName evidence="1">NADPH-dependent FMN reductase-like domain-containing protein</fullName>
    </recommendedName>
</protein>
<dbReference type="InterPro" id="IPR005025">
    <property type="entry name" value="FMN_Rdtase-like_dom"/>
</dbReference>
<dbReference type="GO" id="GO:0010181">
    <property type="term" value="F:FMN binding"/>
    <property type="evidence" value="ECO:0007669"/>
    <property type="project" value="TreeGrafter"/>
</dbReference>
<keyword evidence="3" id="KW-1185">Reference proteome</keyword>
<proteinExistence type="predicted"/>
<dbReference type="AlphaFoldDB" id="A0A147KKK0"/>
<dbReference type="PANTHER" id="PTHR30543">
    <property type="entry name" value="CHROMATE REDUCTASE"/>
    <property type="match status" value="1"/>
</dbReference>
<reference evidence="3" key="1">
    <citation type="journal article" date="2017" name="Acta Aliment.">
        <title>Plant polysaccharide degrading enzyme system of Thermpbifida cellulosilytica TB100 revealed by de novo genome project data.</title>
        <authorList>
            <person name="Toth A."/>
            <person name="Baka E."/>
            <person name="Luzics S."/>
            <person name="Bata-Vidacs I."/>
            <person name="Nagy I."/>
            <person name="Balint B."/>
            <person name="Herceg R."/>
            <person name="Olasz F."/>
            <person name="Wilk T."/>
            <person name="Nagy T."/>
            <person name="Kriszt B."/>
            <person name="Nagy I."/>
            <person name="Kukolya J."/>
        </authorList>
    </citation>
    <scope>NUCLEOTIDE SEQUENCE [LARGE SCALE GENOMIC DNA]</scope>
    <source>
        <strain evidence="3">TB100</strain>
    </source>
</reference>
<dbReference type="PANTHER" id="PTHR30543:SF21">
    <property type="entry name" value="NAD(P)H-DEPENDENT FMN REDUCTASE LOT6"/>
    <property type="match status" value="1"/>
</dbReference>
<gene>
    <name evidence="2" type="ORF">AC529_04615</name>
</gene>
<dbReference type="OrthoDB" id="9812295at2"/>
<dbReference type="GO" id="GO:0016491">
    <property type="term" value="F:oxidoreductase activity"/>
    <property type="evidence" value="ECO:0007669"/>
    <property type="project" value="InterPro"/>
</dbReference>